<dbReference type="Gene3D" id="2.60.120.1440">
    <property type="match status" value="1"/>
</dbReference>
<proteinExistence type="predicted"/>
<dbReference type="Proteomes" id="UP001494588">
    <property type="component" value="Unassembled WGS sequence"/>
</dbReference>
<evidence type="ECO:0000313" key="4">
    <source>
        <dbReference type="Proteomes" id="UP001494588"/>
    </source>
</evidence>
<dbReference type="PIRSF" id="PIRSF018266">
    <property type="entry name" value="FecR"/>
    <property type="match status" value="1"/>
</dbReference>
<name>A0ABU9QBP6_9BURK</name>
<dbReference type="PANTHER" id="PTHR30273:SF2">
    <property type="entry name" value="PROTEIN FECR"/>
    <property type="match status" value="1"/>
</dbReference>
<dbReference type="PANTHER" id="PTHR30273">
    <property type="entry name" value="PERIPLASMIC SIGNAL SENSOR AND SIGMA FACTOR ACTIVATOR FECR-RELATED"/>
    <property type="match status" value="1"/>
</dbReference>
<dbReference type="InterPro" id="IPR006860">
    <property type="entry name" value="FecR"/>
</dbReference>
<dbReference type="InterPro" id="IPR012373">
    <property type="entry name" value="Ferrdict_sens_TM"/>
</dbReference>
<dbReference type="Pfam" id="PF04773">
    <property type="entry name" value="FecR"/>
    <property type="match status" value="1"/>
</dbReference>
<organism evidence="3 4">
    <name type="scientific">Paraburkholderia sabiae</name>
    <dbReference type="NCBI Taxonomy" id="273251"/>
    <lineage>
        <taxon>Bacteria</taxon>
        <taxon>Pseudomonadati</taxon>
        <taxon>Pseudomonadota</taxon>
        <taxon>Betaproteobacteria</taxon>
        <taxon>Burkholderiales</taxon>
        <taxon>Burkholderiaceae</taxon>
        <taxon>Paraburkholderia</taxon>
    </lineage>
</organism>
<sequence length="328" mass="36457">MNVGTPHGIEPTVARRAVEWWLDLQSGTVTESQRRAFEQWRVQHVDHDRAWQHIQSVSQRFQTLNEGPGTGAARAALMRPHSRARRAGVKALMLLFFAGGTAWVARDQIAWRGWSADLRTGTGEQRDVRLTDGTRLTLNTASAVDIRFSQTERRIVLLRGEIMIVTGHDDGPTPRPFVAQTAEGISIPLGTRFSLRQESATTRLDVYEGAVKAGPTQAPAEFKVVRAGERMRFTATQTMPIEPITADAAAWTQGMLVASNMRLADFLSELGRYRDGYLRCDPSIADFRLSGTYPLADTDRVLGALASSLPVRVEYVTRYWVTVKPAHS</sequence>
<dbReference type="RefSeq" id="WP_201651229.1">
    <property type="nucleotide sequence ID" value="NZ_CAJHCS010000011.1"/>
</dbReference>
<evidence type="ECO:0000259" key="1">
    <source>
        <dbReference type="Pfam" id="PF04773"/>
    </source>
</evidence>
<feature type="domain" description="FecR N-terminal" evidence="2">
    <location>
        <begin position="16"/>
        <end position="56"/>
    </location>
</feature>
<accession>A0ABU9QBP6</accession>
<dbReference type="EMBL" id="JAZHGC010000010">
    <property type="protein sequence ID" value="MEM5286720.1"/>
    <property type="molecule type" value="Genomic_DNA"/>
</dbReference>
<dbReference type="InterPro" id="IPR032623">
    <property type="entry name" value="FecR_N"/>
</dbReference>
<feature type="domain" description="FecR protein" evidence="1">
    <location>
        <begin position="117"/>
        <end position="212"/>
    </location>
</feature>
<comment type="caution">
    <text evidence="3">The sequence shown here is derived from an EMBL/GenBank/DDBJ whole genome shotgun (WGS) entry which is preliminary data.</text>
</comment>
<evidence type="ECO:0000313" key="3">
    <source>
        <dbReference type="EMBL" id="MEM5286720.1"/>
    </source>
</evidence>
<dbReference type="Pfam" id="PF16220">
    <property type="entry name" value="DUF4880"/>
    <property type="match status" value="1"/>
</dbReference>
<gene>
    <name evidence="3" type="ORF">V4C55_13450</name>
</gene>
<keyword evidence="4" id="KW-1185">Reference proteome</keyword>
<protein>
    <submittedName>
        <fullName evidence="3">FecR domain-containing protein</fullName>
    </submittedName>
</protein>
<evidence type="ECO:0000259" key="2">
    <source>
        <dbReference type="Pfam" id="PF16220"/>
    </source>
</evidence>
<reference evidence="3 4" key="1">
    <citation type="submission" date="2024-01" db="EMBL/GenBank/DDBJ databases">
        <title>The diversity of rhizobia nodulating Mimosa spp. in eleven states of Brazil covering several biomes is determined by host plant, location, and edaphic factors.</title>
        <authorList>
            <person name="Rouws L."/>
            <person name="Barauna A."/>
            <person name="Beukes C."/>
            <person name="De Faria S.M."/>
            <person name="Gross E."/>
            <person name="Dos Reis Junior F.B."/>
            <person name="Simon M."/>
            <person name="Maluk M."/>
            <person name="Odee D.W."/>
            <person name="Kenicer G."/>
            <person name="Young J.P.W."/>
            <person name="Reis V.M."/>
            <person name="Zilli J."/>
            <person name="James E.K."/>
        </authorList>
    </citation>
    <scope>NUCLEOTIDE SEQUENCE [LARGE SCALE GENOMIC DNA]</scope>
    <source>
        <strain evidence="3 4">JPY77</strain>
    </source>
</reference>